<keyword evidence="3 6" id="KW-0547">Nucleotide-binding</keyword>
<dbReference type="GO" id="GO:0005524">
    <property type="term" value="F:ATP binding"/>
    <property type="evidence" value="ECO:0007669"/>
    <property type="project" value="UniProtKB-UniRule"/>
</dbReference>
<evidence type="ECO:0000256" key="2">
    <source>
        <dbReference type="ARBA" id="ARBA00022679"/>
    </source>
</evidence>
<evidence type="ECO:0000256" key="3">
    <source>
        <dbReference type="ARBA" id="ARBA00022741"/>
    </source>
</evidence>
<keyword evidence="5 6" id="KW-0067">ATP-binding</keyword>
<dbReference type="InterPro" id="IPR011009">
    <property type="entry name" value="Kinase-like_dom_sf"/>
</dbReference>
<dbReference type="InterPro" id="IPR017441">
    <property type="entry name" value="Protein_kinase_ATP_BS"/>
</dbReference>
<dbReference type="PANTHER" id="PTHR24058">
    <property type="entry name" value="DUAL SPECIFICITY PROTEIN KINASE"/>
    <property type="match status" value="1"/>
</dbReference>
<keyword evidence="9" id="KW-1185">Reference proteome</keyword>
<dbReference type="SUPFAM" id="SSF56112">
    <property type="entry name" value="Protein kinase-like (PK-like)"/>
    <property type="match status" value="1"/>
</dbReference>
<evidence type="ECO:0000256" key="4">
    <source>
        <dbReference type="ARBA" id="ARBA00022777"/>
    </source>
</evidence>
<dbReference type="GO" id="GO:0004674">
    <property type="term" value="F:protein serine/threonine kinase activity"/>
    <property type="evidence" value="ECO:0007669"/>
    <property type="project" value="UniProtKB-KW"/>
</dbReference>
<dbReference type="OrthoDB" id="5979581at2759"/>
<reference evidence="8" key="2">
    <citation type="submission" date="2020-05" db="EMBL/GenBank/DDBJ databases">
        <authorList>
            <person name="Kim H.-S."/>
            <person name="Proctor R.H."/>
            <person name="Brown D.W."/>
        </authorList>
    </citation>
    <scope>NUCLEOTIDE SEQUENCE</scope>
    <source>
        <strain evidence="8">NRRL 22465</strain>
    </source>
</reference>
<evidence type="ECO:0000313" key="9">
    <source>
        <dbReference type="Proteomes" id="UP000635477"/>
    </source>
</evidence>
<dbReference type="AlphaFoldDB" id="A0A8H4XC55"/>
<dbReference type="Proteomes" id="UP000635477">
    <property type="component" value="Unassembled WGS sequence"/>
</dbReference>
<dbReference type="InterPro" id="IPR050494">
    <property type="entry name" value="Ser_Thr_dual-spec_kinase"/>
</dbReference>
<sequence length="431" mass="48022">MPNPATPSTVKEMILGSVRNRADGECDSIDSKHELDIRQVTENSDRYLRGLYYPVTIGEVMIGRYRIEHKLGHGDSSTVWMARDKRGRKDVAIKIMTPGWLGEREYHSQAEISRAVPHVCNHVTFIDTFLLPGSHQSHRVFVLSLQGPNLRDFASRKSIAIRVLTAAQLLQALKCLHDGGFVHRDLKSTSIMYSLRSLENCSATAKSNFLGHPQRIPLISTLWKKGELVRPMTPHKSLVGDEVSLGDFGLAIRADISVAQKVQSHAIYCAPERFHNSNPSYASDMWSYMCLLAELYSGRPLFHGSSNASVVSSMVNVLGPLPASWKDSYNAGDACDYTWYDPDLRPKPAMTLEARIARLHPDINTSERLLMVSVLQKGLSYLPEERPTATQLLKDASFRAIVQTYGNLDLISALHSTNEVSSSHGFSMAEE</sequence>
<dbReference type="InterPro" id="IPR000719">
    <property type="entry name" value="Prot_kinase_dom"/>
</dbReference>
<keyword evidence="4" id="KW-0418">Kinase</keyword>
<protein>
    <recommendedName>
        <fullName evidence="7">Protein kinase domain-containing protein</fullName>
    </recommendedName>
</protein>
<dbReference type="PROSITE" id="PS00107">
    <property type="entry name" value="PROTEIN_KINASE_ATP"/>
    <property type="match status" value="1"/>
</dbReference>
<reference evidence="8" key="1">
    <citation type="journal article" date="2020" name="BMC Genomics">
        <title>Correction to: Identification and distribution of gene clusters required for synthesis of sphingolipid metabolism inhibitors in diverse species of the filamentous fungus Fusarium.</title>
        <authorList>
            <person name="Kim H.S."/>
            <person name="Lohmar J.M."/>
            <person name="Busman M."/>
            <person name="Brown D.W."/>
            <person name="Naumann T.A."/>
            <person name="Divon H.H."/>
            <person name="Lysoe E."/>
            <person name="Uhlig S."/>
            <person name="Proctor R.H."/>
        </authorList>
    </citation>
    <scope>NUCLEOTIDE SEQUENCE</scope>
    <source>
        <strain evidence="8">NRRL 22465</strain>
    </source>
</reference>
<accession>A0A8H4XC55</accession>
<keyword evidence="2" id="KW-0808">Transferase</keyword>
<evidence type="ECO:0000259" key="7">
    <source>
        <dbReference type="PROSITE" id="PS50011"/>
    </source>
</evidence>
<dbReference type="EMBL" id="JABEYC010001072">
    <property type="protein sequence ID" value="KAF4969723.1"/>
    <property type="molecule type" value="Genomic_DNA"/>
</dbReference>
<evidence type="ECO:0000256" key="6">
    <source>
        <dbReference type="PROSITE-ProRule" id="PRU10141"/>
    </source>
</evidence>
<evidence type="ECO:0000313" key="8">
    <source>
        <dbReference type="EMBL" id="KAF4969723.1"/>
    </source>
</evidence>
<feature type="binding site" evidence="6">
    <location>
        <position position="94"/>
    </location>
    <ligand>
        <name>ATP</name>
        <dbReference type="ChEBI" id="CHEBI:30616"/>
    </ligand>
</feature>
<dbReference type="Pfam" id="PF00069">
    <property type="entry name" value="Pkinase"/>
    <property type="match status" value="1"/>
</dbReference>
<gene>
    <name evidence="8" type="ORF">FZEAL_10178</name>
</gene>
<proteinExistence type="predicted"/>
<dbReference type="Gene3D" id="1.10.510.10">
    <property type="entry name" value="Transferase(Phosphotransferase) domain 1"/>
    <property type="match status" value="1"/>
</dbReference>
<dbReference type="PANTHER" id="PTHR24058:SF28">
    <property type="entry name" value="SERINE_THREONINE-PROTEIN KINASE MINIBRAIN"/>
    <property type="match status" value="1"/>
</dbReference>
<evidence type="ECO:0000256" key="1">
    <source>
        <dbReference type="ARBA" id="ARBA00022527"/>
    </source>
</evidence>
<name>A0A8H4XC55_9HYPO</name>
<organism evidence="8 9">
    <name type="scientific">Fusarium zealandicum</name>
    <dbReference type="NCBI Taxonomy" id="1053134"/>
    <lineage>
        <taxon>Eukaryota</taxon>
        <taxon>Fungi</taxon>
        <taxon>Dikarya</taxon>
        <taxon>Ascomycota</taxon>
        <taxon>Pezizomycotina</taxon>
        <taxon>Sordariomycetes</taxon>
        <taxon>Hypocreomycetidae</taxon>
        <taxon>Hypocreales</taxon>
        <taxon>Nectriaceae</taxon>
        <taxon>Fusarium</taxon>
        <taxon>Fusarium staphyleae species complex</taxon>
    </lineage>
</organism>
<dbReference type="PROSITE" id="PS50011">
    <property type="entry name" value="PROTEIN_KINASE_DOM"/>
    <property type="match status" value="1"/>
</dbReference>
<evidence type="ECO:0000256" key="5">
    <source>
        <dbReference type="ARBA" id="ARBA00022840"/>
    </source>
</evidence>
<keyword evidence="1" id="KW-0723">Serine/threonine-protein kinase</keyword>
<comment type="caution">
    <text evidence="8">The sequence shown here is derived from an EMBL/GenBank/DDBJ whole genome shotgun (WGS) entry which is preliminary data.</text>
</comment>
<feature type="domain" description="Protein kinase" evidence="7">
    <location>
        <begin position="65"/>
        <end position="398"/>
    </location>
</feature>
<dbReference type="Gene3D" id="3.30.200.20">
    <property type="entry name" value="Phosphorylase Kinase, domain 1"/>
    <property type="match status" value="1"/>
</dbReference>